<keyword evidence="4" id="KW-1185">Reference proteome</keyword>
<reference evidence="3" key="3">
    <citation type="submission" date="2015-06" db="UniProtKB">
        <authorList>
            <consortium name="EnsemblMetazoa"/>
        </authorList>
    </citation>
    <scope>IDENTIFICATION</scope>
</reference>
<dbReference type="EMBL" id="AMQN01011089">
    <property type="status" value="NOT_ANNOTATED_CDS"/>
    <property type="molecule type" value="Genomic_DNA"/>
</dbReference>
<evidence type="ECO:0000313" key="3">
    <source>
        <dbReference type="EnsemblMetazoa" id="CapteP187078"/>
    </source>
</evidence>
<evidence type="ECO:0008006" key="5">
    <source>
        <dbReference type="Google" id="ProtNLM"/>
    </source>
</evidence>
<dbReference type="AlphaFoldDB" id="R7TT26"/>
<dbReference type="EMBL" id="KB308677">
    <property type="protein sequence ID" value="ELT97043.1"/>
    <property type="molecule type" value="Genomic_DNA"/>
</dbReference>
<accession>R7TT26</accession>
<reference evidence="4" key="1">
    <citation type="submission" date="2012-12" db="EMBL/GenBank/DDBJ databases">
        <authorList>
            <person name="Hellsten U."/>
            <person name="Grimwood J."/>
            <person name="Chapman J.A."/>
            <person name="Shapiro H."/>
            <person name="Aerts A."/>
            <person name="Otillar R.P."/>
            <person name="Terry A.Y."/>
            <person name="Boore J.L."/>
            <person name="Simakov O."/>
            <person name="Marletaz F."/>
            <person name="Cho S.-J."/>
            <person name="Edsinger-Gonzales E."/>
            <person name="Havlak P."/>
            <person name="Kuo D.-H."/>
            <person name="Larsson T."/>
            <person name="Lv J."/>
            <person name="Arendt D."/>
            <person name="Savage R."/>
            <person name="Osoegawa K."/>
            <person name="de Jong P."/>
            <person name="Lindberg D.R."/>
            <person name="Seaver E.C."/>
            <person name="Weisblat D.A."/>
            <person name="Putnam N.H."/>
            <person name="Grigoriev I.V."/>
            <person name="Rokhsar D.S."/>
        </authorList>
    </citation>
    <scope>NUCLEOTIDE SEQUENCE</scope>
    <source>
        <strain evidence="4">I ESC-2004</strain>
    </source>
</reference>
<feature type="region of interest" description="Disordered" evidence="1">
    <location>
        <begin position="1"/>
        <end position="31"/>
    </location>
</feature>
<feature type="region of interest" description="Disordered" evidence="1">
    <location>
        <begin position="179"/>
        <end position="207"/>
    </location>
</feature>
<evidence type="ECO:0000256" key="1">
    <source>
        <dbReference type="SAM" id="MobiDB-lite"/>
    </source>
</evidence>
<evidence type="ECO:0000313" key="4">
    <source>
        <dbReference type="Proteomes" id="UP000014760"/>
    </source>
</evidence>
<name>R7TT26_CAPTE</name>
<dbReference type="Proteomes" id="UP000014760">
    <property type="component" value="Unassembled WGS sequence"/>
</dbReference>
<evidence type="ECO:0000313" key="2">
    <source>
        <dbReference type="EMBL" id="ELT97043.1"/>
    </source>
</evidence>
<feature type="compositionally biased region" description="Low complexity" evidence="1">
    <location>
        <begin position="193"/>
        <end position="202"/>
    </location>
</feature>
<dbReference type="EnsemblMetazoa" id="CapteT187078">
    <property type="protein sequence ID" value="CapteP187078"/>
    <property type="gene ID" value="CapteG187078"/>
</dbReference>
<dbReference type="HOGENOM" id="CLU_1186023_0_0_1"/>
<gene>
    <name evidence="2" type="ORF">CAPTEDRAFT_187078</name>
</gene>
<organism evidence="2">
    <name type="scientific">Capitella teleta</name>
    <name type="common">Polychaete worm</name>
    <dbReference type="NCBI Taxonomy" id="283909"/>
    <lineage>
        <taxon>Eukaryota</taxon>
        <taxon>Metazoa</taxon>
        <taxon>Spiralia</taxon>
        <taxon>Lophotrochozoa</taxon>
        <taxon>Annelida</taxon>
        <taxon>Polychaeta</taxon>
        <taxon>Sedentaria</taxon>
        <taxon>Scolecida</taxon>
        <taxon>Capitellidae</taxon>
        <taxon>Capitella</taxon>
    </lineage>
</organism>
<proteinExistence type="predicted"/>
<sequence>MMTQATTSPEEPVRGNLLPTQSSPPENDREDKVVAGEDCVVVRVRGVPLALVICRMQKLLVATARMPHLTASARKLRKIYFKESAEIENRRKECLSPVVNKRQVHAHFDEEHKKLVRWITEQTNQLKETPPLTGVPHLENWVRVHEGKLSPSPKCRKALASEARLSASFVKKWFEKERKRKATKAVSPPQPQQPKSTSNPQPHNQLMPSQLQLQGGQMIPLLQLQPLYPPIPMC</sequence>
<protein>
    <recommendedName>
        <fullName evidence="5">Homeobox domain-containing protein</fullName>
    </recommendedName>
</protein>
<dbReference type="Gene3D" id="1.10.10.60">
    <property type="entry name" value="Homeodomain-like"/>
    <property type="match status" value="1"/>
</dbReference>
<reference evidence="2 4" key="2">
    <citation type="journal article" date="2013" name="Nature">
        <title>Insights into bilaterian evolution from three spiralian genomes.</title>
        <authorList>
            <person name="Simakov O."/>
            <person name="Marletaz F."/>
            <person name="Cho S.J."/>
            <person name="Edsinger-Gonzales E."/>
            <person name="Havlak P."/>
            <person name="Hellsten U."/>
            <person name="Kuo D.H."/>
            <person name="Larsson T."/>
            <person name="Lv J."/>
            <person name="Arendt D."/>
            <person name="Savage R."/>
            <person name="Osoegawa K."/>
            <person name="de Jong P."/>
            <person name="Grimwood J."/>
            <person name="Chapman J.A."/>
            <person name="Shapiro H."/>
            <person name="Aerts A."/>
            <person name="Otillar R.P."/>
            <person name="Terry A.Y."/>
            <person name="Boore J.L."/>
            <person name="Grigoriev I.V."/>
            <person name="Lindberg D.R."/>
            <person name="Seaver E.C."/>
            <person name="Weisblat D.A."/>
            <person name="Putnam N.H."/>
            <person name="Rokhsar D.S."/>
        </authorList>
    </citation>
    <scope>NUCLEOTIDE SEQUENCE</scope>
    <source>
        <strain evidence="2 4">I ESC-2004</strain>
    </source>
</reference>